<keyword evidence="2" id="KW-0812">Transmembrane</keyword>
<evidence type="ECO:0000313" key="6">
    <source>
        <dbReference type="Proteomes" id="UP001152797"/>
    </source>
</evidence>
<keyword evidence="2" id="KW-0472">Membrane</keyword>
<feature type="compositionally biased region" description="Acidic residues" evidence="1">
    <location>
        <begin position="1"/>
        <end position="24"/>
    </location>
</feature>
<organism evidence="3">
    <name type="scientific">Cladocopium goreaui</name>
    <dbReference type="NCBI Taxonomy" id="2562237"/>
    <lineage>
        <taxon>Eukaryota</taxon>
        <taxon>Sar</taxon>
        <taxon>Alveolata</taxon>
        <taxon>Dinophyceae</taxon>
        <taxon>Suessiales</taxon>
        <taxon>Symbiodiniaceae</taxon>
        <taxon>Cladocopium</taxon>
    </lineage>
</organism>
<gene>
    <name evidence="3" type="ORF">C1SCF055_LOCUS3466</name>
</gene>
<protein>
    <submittedName>
        <fullName evidence="5">Solute carrier family 40 protein</fullName>
    </submittedName>
</protein>
<dbReference type="Proteomes" id="UP001152797">
    <property type="component" value="Unassembled WGS sequence"/>
</dbReference>
<sequence>MSQDIQDDEPEEEELDGVEDDEAETDGRSRSSGYPGGAEAWDEILACPLEIRFTQDKIHPFFYRRGPIVNVLPKIRAVGNEDGSCDLVPPFAPIHCLRKGSVLWSLDNRRLYALQLVAMDLWPRPCRVRCLSRERLPRHKLKTQYRKFNTRSDGRTIAVTTRYQNFDTWNWQERAAEIELYSLSKRLSVVFTTFEALPVLGAMLFRTGYTGLQSRWPLIISFLLAFSLDFTRQQVPFLEKQLCLLQVQAIQREESLIKLSWQGDDVQGVCKLQLAAIMAITLLMMLPCIFGIAEVKVRSSVFSCWLGVAFMLLIQLMFALQRTESSEKVDDAAEAASDNEEGSDDKAADKAAADT</sequence>
<dbReference type="AlphaFoldDB" id="A0A9P1BKM3"/>
<evidence type="ECO:0000256" key="2">
    <source>
        <dbReference type="SAM" id="Phobius"/>
    </source>
</evidence>
<dbReference type="EMBL" id="CAMXCT030000180">
    <property type="protein sequence ID" value="CAL4762418.1"/>
    <property type="molecule type" value="Genomic_DNA"/>
</dbReference>
<feature type="region of interest" description="Disordered" evidence="1">
    <location>
        <begin position="329"/>
        <end position="355"/>
    </location>
</feature>
<keyword evidence="6" id="KW-1185">Reference proteome</keyword>
<accession>A0A9P1BKM3</accession>
<feature type="compositionally biased region" description="Basic and acidic residues" evidence="1">
    <location>
        <begin position="344"/>
        <end position="355"/>
    </location>
</feature>
<name>A0A9P1BKM3_9DINO</name>
<reference evidence="4" key="2">
    <citation type="submission" date="2024-04" db="EMBL/GenBank/DDBJ databases">
        <authorList>
            <person name="Chen Y."/>
            <person name="Shah S."/>
            <person name="Dougan E. K."/>
            <person name="Thang M."/>
            <person name="Chan C."/>
        </authorList>
    </citation>
    <scope>NUCLEOTIDE SEQUENCE [LARGE SCALE GENOMIC DNA]</scope>
</reference>
<dbReference type="EMBL" id="CAMXCT010000180">
    <property type="protein sequence ID" value="CAI3975106.1"/>
    <property type="molecule type" value="Genomic_DNA"/>
</dbReference>
<feature type="region of interest" description="Disordered" evidence="1">
    <location>
        <begin position="1"/>
        <end position="35"/>
    </location>
</feature>
<dbReference type="EMBL" id="CAMXCT020000180">
    <property type="protein sequence ID" value="CAL1128481.1"/>
    <property type="molecule type" value="Genomic_DNA"/>
</dbReference>
<dbReference type="OrthoDB" id="414133at2759"/>
<evidence type="ECO:0000313" key="4">
    <source>
        <dbReference type="EMBL" id="CAL1128481.1"/>
    </source>
</evidence>
<keyword evidence="2" id="KW-1133">Transmembrane helix</keyword>
<feature type="transmembrane region" description="Helical" evidence="2">
    <location>
        <begin position="299"/>
        <end position="320"/>
    </location>
</feature>
<evidence type="ECO:0000313" key="5">
    <source>
        <dbReference type="EMBL" id="CAL4762418.1"/>
    </source>
</evidence>
<feature type="transmembrane region" description="Helical" evidence="2">
    <location>
        <begin position="274"/>
        <end position="293"/>
    </location>
</feature>
<reference evidence="3" key="1">
    <citation type="submission" date="2022-10" db="EMBL/GenBank/DDBJ databases">
        <authorList>
            <person name="Chen Y."/>
            <person name="Dougan E. K."/>
            <person name="Chan C."/>
            <person name="Rhodes N."/>
            <person name="Thang M."/>
        </authorList>
    </citation>
    <scope>NUCLEOTIDE SEQUENCE</scope>
</reference>
<evidence type="ECO:0000313" key="3">
    <source>
        <dbReference type="EMBL" id="CAI3975106.1"/>
    </source>
</evidence>
<proteinExistence type="predicted"/>
<evidence type="ECO:0000256" key="1">
    <source>
        <dbReference type="SAM" id="MobiDB-lite"/>
    </source>
</evidence>
<comment type="caution">
    <text evidence="3">The sequence shown here is derived from an EMBL/GenBank/DDBJ whole genome shotgun (WGS) entry which is preliminary data.</text>
</comment>